<dbReference type="EMBL" id="JACHIF010000016">
    <property type="protein sequence ID" value="MBB5040584.1"/>
    <property type="molecule type" value="Genomic_DNA"/>
</dbReference>
<proteinExistence type="predicted"/>
<accession>A0A7W7YQP5</accession>
<reference evidence="1 2" key="1">
    <citation type="submission" date="2020-08" db="EMBL/GenBank/DDBJ databases">
        <title>Genomic Encyclopedia of Type Strains, Phase IV (KMG-IV): sequencing the most valuable type-strain genomes for metagenomic binning, comparative biology and taxonomic classification.</title>
        <authorList>
            <person name="Goeker M."/>
        </authorList>
    </citation>
    <scope>NUCLEOTIDE SEQUENCE [LARGE SCALE GENOMIC DNA]</scope>
    <source>
        <strain evidence="1 2">DSM 12251</strain>
    </source>
</reference>
<sequence length="97" mass="9788">MAGGLAAAVPLQGVSHGQLDEGFPRGHFIGLTLGDGGEALVQQVAGALGGTPLKFRPCRSLTSFASALESVAALVSMKLITELHDEGGRGDFPGLST</sequence>
<comment type="caution">
    <text evidence="1">The sequence shown here is derived from an EMBL/GenBank/DDBJ whole genome shotgun (WGS) entry which is preliminary data.</text>
</comment>
<dbReference type="AlphaFoldDB" id="A0A7W7YQP5"/>
<keyword evidence="2" id="KW-1185">Reference proteome</keyword>
<gene>
    <name evidence="1" type="ORF">HNQ64_004872</name>
</gene>
<name>A0A7W7YQP5_9BACT</name>
<evidence type="ECO:0000313" key="1">
    <source>
        <dbReference type="EMBL" id="MBB5040584.1"/>
    </source>
</evidence>
<evidence type="ECO:0000313" key="2">
    <source>
        <dbReference type="Proteomes" id="UP000534294"/>
    </source>
</evidence>
<dbReference type="Proteomes" id="UP000534294">
    <property type="component" value="Unassembled WGS sequence"/>
</dbReference>
<protein>
    <submittedName>
        <fullName evidence="1">Uncharacterized protein</fullName>
    </submittedName>
</protein>
<organism evidence="1 2">
    <name type="scientific">Prosthecobacter dejongeii</name>
    <dbReference type="NCBI Taxonomy" id="48465"/>
    <lineage>
        <taxon>Bacteria</taxon>
        <taxon>Pseudomonadati</taxon>
        <taxon>Verrucomicrobiota</taxon>
        <taxon>Verrucomicrobiia</taxon>
        <taxon>Verrucomicrobiales</taxon>
        <taxon>Verrucomicrobiaceae</taxon>
        <taxon>Prosthecobacter</taxon>
    </lineage>
</organism>